<sequence>LCKNFRCLKKYIPKNETLKKWVQKNSQKFAILSYQSLLPVTSRFLSRKLVKSIPLILAGEESLTFGQMIFRRPDVKS</sequence>
<evidence type="ECO:0000313" key="1">
    <source>
        <dbReference type="Proteomes" id="UP000887565"/>
    </source>
</evidence>
<name>A0A915JHE9_ROMCU</name>
<keyword evidence="1" id="KW-1185">Reference proteome</keyword>
<reference evidence="2" key="1">
    <citation type="submission" date="2022-11" db="UniProtKB">
        <authorList>
            <consortium name="WormBaseParasite"/>
        </authorList>
    </citation>
    <scope>IDENTIFICATION</scope>
</reference>
<evidence type="ECO:0000313" key="2">
    <source>
        <dbReference type="WBParaSite" id="nRc.2.0.1.t25543-RA"/>
    </source>
</evidence>
<proteinExistence type="predicted"/>
<protein>
    <submittedName>
        <fullName evidence="2">Uncharacterized protein</fullName>
    </submittedName>
</protein>
<dbReference type="Proteomes" id="UP000887565">
    <property type="component" value="Unplaced"/>
</dbReference>
<accession>A0A915JHE9</accession>
<dbReference type="AlphaFoldDB" id="A0A915JHE9"/>
<organism evidence="1 2">
    <name type="scientific">Romanomermis culicivorax</name>
    <name type="common">Nematode worm</name>
    <dbReference type="NCBI Taxonomy" id="13658"/>
    <lineage>
        <taxon>Eukaryota</taxon>
        <taxon>Metazoa</taxon>
        <taxon>Ecdysozoa</taxon>
        <taxon>Nematoda</taxon>
        <taxon>Enoplea</taxon>
        <taxon>Dorylaimia</taxon>
        <taxon>Mermithida</taxon>
        <taxon>Mermithoidea</taxon>
        <taxon>Mermithidae</taxon>
        <taxon>Romanomermis</taxon>
    </lineage>
</organism>
<dbReference type="WBParaSite" id="nRc.2.0.1.t25543-RA">
    <property type="protein sequence ID" value="nRc.2.0.1.t25543-RA"/>
    <property type="gene ID" value="nRc.2.0.1.g25543"/>
</dbReference>